<dbReference type="EMBL" id="AM746676">
    <property type="protein sequence ID" value="CAN95354.1"/>
    <property type="molecule type" value="Genomic_DNA"/>
</dbReference>
<dbReference type="RefSeq" id="WP_012237822.1">
    <property type="nucleotide sequence ID" value="NC_010162.1"/>
</dbReference>
<reference evidence="6 7" key="1">
    <citation type="journal article" date="2007" name="Nat. Biotechnol.">
        <title>Complete genome sequence of the myxobacterium Sorangium cellulosum.</title>
        <authorList>
            <person name="Schneiker S."/>
            <person name="Perlova O."/>
            <person name="Kaiser O."/>
            <person name="Gerth K."/>
            <person name="Alici A."/>
            <person name="Altmeyer M.O."/>
            <person name="Bartels D."/>
            <person name="Bekel T."/>
            <person name="Beyer S."/>
            <person name="Bode E."/>
            <person name="Bode H.B."/>
            <person name="Bolten C.J."/>
            <person name="Choudhuri J.V."/>
            <person name="Doss S."/>
            <person name="Elnakady Y.A."/>
            <person name="Frank B."/>
            <person name="Gaigalat L."/>
            <person name="Goesmann A."/>
            <person name="Groeger C."/>
            <person name="Gross F."/>
            <person name="Jelsbak L."/>
            <person name="Jelsbak L."/>
            <person name="Kalinowski J."/>
            <person name="Kegler C."/>
            <person name="Knauber T."/>
            <person name="Konietzny S."/>
            <person name="Kopp M."/>
            <person name="Krause L."/>
            <person name="Krug D."/>
            <person name="Linke B."/>
            <person name="Mahmud T."/>
            <person name="Martinez-Arias R."/>
            <person name="McHardy A.C."/>
            <person name="Merai M."/>
            <person name="Meyer F."/>
            <person name="Mormann S."/>
            <person name="Munoz-Dorado J."/>
            <person name="Perez J."/>
            <person name="Pradella S."/>
            <person name="Rachid S."/>
            <person name="Raddatz G."/>
            <person name="Rosenau F."/>
            <person name="Rueckert C."/>
            <person name="Sasse F."/>
            <person name="Scharfe M."/>
            <person name="Schuster S.C."/>
            <person name="Suen G."/>
            <person name="Treuner-Lange A."/>
            <person name="Velicer G.J."/>
            <person name="Vorholter F.-J."/>
            <person name="Weissman K.J."/>
            <person name="Welch R.D."/>
            <person name="Wenzel S.C."/>
            <person name="Whitworth D.E."/>
            <person name="Wilhelm S."/>
            <person name="Wittmann C."/>
            <person name="Bloecker H."/>
            <person name="Puehler A."/>
            <person name="Mueller R."/>
        </authorList>
    </citation>
    <scope>NUCLEOTIDE SEQUENCE [LARGE SCALE GENOMIC DNA]</scope>
    <source>
        <strain evidence="7">So ce56</strain>
    </source>
</reference>
<evidence type="ECO:0000256" key="3">
    <source>
        <dbReference type="ARBA" id="ARBA00022840"/>
    </source>
</evidence>
<dbReference type="PANTHER" id="PTHR43585:SF2">
    <property type="entry name" value="ATP-GRASP ENZYME FSQD"/>
    <property type="match status" value="1"/>
</dbReference>
<dbReference type="Pfam" id="PF13535">
    <property type="entry name" value="ATP-grasp_4"/>
    <property type="match status" value="1"/>
</dbReference>
<organism evidence="6 7">
    <name type="scientific">Sorangium cellulosum (strain So ce56)</name>
    <name type="common">Polyangium cellulosum (strain So ce56)</name>
    <dbReference type="NCBI Taxonomy" id="448385"/>
    <lineage>
        <taxon>Bacteria</taxon>
        <taxon>Pseudomonadati</taxon>
        <taxon>Myxococcota</taxon>
        <taxon>Polyangia</taxon>
        <taxon>Polyangiales</taxon>
        <taxon>Polyangiaceae</taxon>
        <taxon>Sorangium</taxon>
    </lineage>
</organism>
<keyword evidence="1" id="KW-0436">Ligase</keyword>
<dbReference type="OrthoDB" id="5372487at2"/>
<sequence>MTSILLVMRKGYGIHGDHIETLRRLGLSVHLLTEVPQAADDPRFASVIRIPPAERESAVDRAIEYCRAHGISLAVTFQETDIEVWAAINAALGASTASPAAAAIARDKSRQRRFLAEHGLPTPAFLEVVDVEQACIEAEHMGFPLIVKPTRAASSMHVTLATSTAELRSRLTAIETLARSGAGNYYAGKIETFALLEEFLPGDEVTLDGVVIDGELHLGGIHNKMRMPGPFFEEDLYSLPFKRPEEEAGLFDIADRICRRLDLRRSLFNVELRKDAGGAYRVVEFSPRVSGGHVYRNIRDVYSIDLVAAHVASCVPARSGLVEHALRRSAPRMATCIKFVYRSGRVVENHSGPASLSESFVAYFPTARPGAIVRAAPGGFDITGLLSVKGLYRGPGDIERVEHGAGELEGALGLVIVNEAP</sequence>
<evidence type="ECO:0000256" key="4">
    <source>
        <dbReference type="PROSITE-ProRule" id="PRU00409"/>
    </source>
</evidence>
<dbReference type="Gene3D" id="3.30.470.20">
    <property type="entry name" value="ATP-grasp fold, B domain"/>
    <property type="match status" value="1"/>
</dbReference>
<dbReference type="BioCyc" id="SCEL448385:SCE_RS26640-MONOMER"/>
<evidence type="ECO:0000259" key="5">
    <source>
        <dbReference type="PROSITE" id="PS50975"/>
    </source>
</evidence>
<dbReference type="InterPro" id="IPR011761">
    <property type="entry name" value="ATP-grasp"/>
</dbReference>
<keyword evidence="3 4" id="KW-0067">ATP-binding</keyword>
<dbReference type="GO" id="GO:0046872">
    <property type="term" value="F:metal ion binding"/>
    <property type="evidence" value="ECO:0007669"/>
    <property type="project" value="InterPro"/>
</dbReference>
<accession>A9FS29</accession>
<dbReference type="InterPro" id="IPR052032">
    <property type="entry name" value="ATP-dep_AA_Ligase"/>
</dbReference>
<dbReference type="PROSITE" id="PS50975">
    <property type="entry name" value="ATP_GRASP"/>
    <property type="match status" value="1"/>
</dbReference>
<dbReference type="PANTHER" id="PTHR43585">
    <property type="entry name" value="FUMIPYRROLE BIOSYNTHESIS PROTEIN C"/>
    <property type="match status" value="1"/>
</dbReference>
<evidence type="ECO:0000313" key="7">
    <source>
        <dbReference type="Proteomes" id="UP000002139"/>
    </source>
</evidence>
<name>A9FS29_SORC5</name>
<proteinExistence type="predicted"/>
<dbReference type="GO" id="GO:0016874">
    <property type="term" value="F:ligase activity"/>
    <property type="evidence" value="ECO:0007669"/>
    <property type="project" value="UniProtKB-KW"/>
</dbReference>
<dbReference type="AlphaFoldDB" id="A9FS29"/>
<protein>
    <recommendedName>
        <fullName evidence="5">ATP-grasp domain-containing protein</fullName>
    </recommendedName>
</protein>
<feature type="domain" description="ATP-grasp" evidence="5">
    <location>
        <begin position="112"/>
        <end position="315"/>
    </location>
</feature>
<dbReference type="SUPFAM" id="SSF56059">
    <property type="entry name" value="Glutathione synthetase ATP-binding domain-like"/>
    <property type="match status" value="1"/>
</dbReference>
<dbReference type="HOGENOM" id="CLU_651953_0_0_7"/>
<evidence type="ECO:0000256" key="1">
    <source>
        <dbReference type="ARBA" id="ARBA00022598"/>
    </source>
</evidence>
<dbReference type="GO" id="GO:0005524">
    <property type="term" value="F:ATP binding"/>
    <property type="evidence" value="ECO:0007669"/>
    <property type="project" value="UniProtKB-UniRule"/>
</dbReference>
<dbReference type="KEGG" id="scl:sce5191"/>
<evidence type="ECO:0000256" key="2">
    <source>
        <dbReference type="ARBA" id="ARBA00022741"/>
    </source>
</evidence>
<keyword evidence="2 4" id="KW-0547">Nucleotide-binding</keyword>
<keyword evidence="7" id="KW-1185">Reference proteome</keyword>
<evidence type="ECO:0000313" key="6">
    <source>
        <dbReference type="EMBL" id="CAN95354.1"/>
    </source>
</evidence>
<dbReference type="STRING" id="448385.sce5191"/>
<dbReference type="Proteomes" id="UP000002139">
    <property type="component" value="Chromosome"/>
</dbReference>
<gene>
    <name evidence="6" type="ordered locus">sce5191</name>
</gene>
<dbReference type="eggNOG" id="COG0151">
    <property type="taxonomic scope" value="Bacteria"/>
</dbReference>